<feature type="non-terminal residue" evidence="3">
    <location>
        <position position="467"/>
    </location>
</feature>
<evidence type="ECO:0000256" key="2">
    <source>
        <dbReference type="SAM" id="SignalP"/>
    </source>
</evidence>
<comment type="caution">
    <text evidence="3">The sequence shown here is derived from an EMBL/GenBank/DDBJ whole genome shotgun (WGS) entry which is preliminary data.</text>
</comment>
<feature type="region of interest" description="Disordered" evidence="1">
    <location>
        <begin position="90"/>
        <end position="143"/>
    </location>
</feature>
<feature type="region of interest" description="Disordered" evidence="1">
    <location>
        <begin position="290"/>
        <end position="349"/>
    </location>
</feature>
<keyword evidence="4" id="KW-1185">Reference proteome</keyword>
<sequence length="467" mass="50121">MNRVATSIAWMLIVALAHQSQALTEEEANQAQVLPNGILDTVVPEKAEIYRFSRAASESDYQVHEPGQIRYVSGPPARQHAVSNYNDEAVQLSGHRSEAADAEASRRASAASESSSSDDRSSSLSSLSSQKSTTTTTTTTTVHQPQPVLTQIARIQEYKVHAIPGSVTPIHYTHSYVVVPPTEQSSSSGSLKSAKLEKEVSQSSSSSSRTEETEVVETKPSVTVVNSPPILPVGPNCVLHRLIVERPVVSPESVVTYQTARLVEPAIEPPAVVPPVCCFVKKQTVAKIVASPPPAPASHNLKEEHHHEESRSFREESSGTGHSLSSSSSSSSSLSSSKSSQTSSSTVVEAPTVTTVVQTPAVTTARLIAAPAPTLVTMTKTSTVPVTVHHPSGNKYSSVDVNHQYADPNVRYGYTIKQSSSEPSAEICTCTKQPVQKRVRFLCNTRLDDIAEPTRIRPGRCSSIRCL</sequence>
<feature type="chain" id="PRO_5046692626" evidence="2">
    <location>
        <begin position="23"/>
        <end position="467"/>
    </location>
</feature>
<dbReference type="EMBL" id="JAIFTH010000180">
    <property type="protein sequence ID" value="KAG9510299.1"/>
    <property type="molecule type" value="Genomic_DNA"/>
</dbReference>
<reference evidence="3 4" key="1">
    <citation type="submission" date="2020-10" db="EMBL/GenBank/DDBJ databases">
        <authorList>
            <person name="Klimov P.B."/>
            <person name="Dyachkov S.M."/>
            <person name="Chetverikov P.E."/>
        </authorList>
    </citation>
    <scope>NUCLEOTIDE SEQUENCE [LARGE SCALE GENOMIC DNA]</scope>
    <source>
        <strain evidence="3">BMOC 18-1129-001#AD2665</strain>
        <tissue evidence="3">Entire mites</tissue>
    </source>
</reference>
<feature type="compositionally biased region" description="Low complexity" evidence="1">
    <location>
        <begin position="318"/>
        <end position="349"/>
    </location>
</feature>
<organism evidence="3 4">
    <name type="scientific">Fragariocoptes setiger</name>
    <dbReference type="NCBI Taxonomy" id="1670756"/>
    <lineage>
        <taxon>Eukaryota</taxon>
        <taxon>Metazoa</taxon>
        <taxon>Ecdysozoa</taxon>
        <taxon>Arthropoda</taxon>
        <taxon>Chelicerata</taxon>
        <taxon>Arachnida</taxon>
        <taxon>Acari</taxon>
        <taxon>Acariformes</taxon>
        <taxon>Trombidiformes</taxon>
        <taxon>Prostigmata</taxon>
        <taxon>Eupodina</taxon>
        <taxon>Eriophyoidea</taxon>
        <taxon>Phytoptidae</taxon>
        <taxon>Fragariocoptes</taxon>
    </lineage>
</organism>
<feature type="region of interest" description="Disordered" evidence="1">
    <location>
        <begin position="181"/>
        <end position="220"/>
    </location>
</feature>
<accession>A0ABQ7SA56</accession>
<evidence type="ECO:0000313" key="4">
    <source>
        <dbReference type="Proteomes" id="UP000825002"/>
    </source>
</evidence>
<feature type="compositionally biased region" description="Basic and acidic residues" evidence="1">
    <location>
        <begin position="95"/>
        <end position="106"/>
    </location>
</feature>
<keyword evidence="2" id="KW-0732">Signal</keyword>
<dbReference type="Proteomes" id="UP000825002">
    <property type="component" value="Unassembled WGS sequence"/>
</dbReference>
<feature type="compositionally biased region" description="Low complexity" evidence="1">
    <location>
        <begin position="122"/>
        <end position="141"/>
    </location>
</feature>
<evidence type="ECO:0000256" key="1">
    <source>
        <dbReference type="SAM" id="MobiDB-lite"/>
    </source>
</evidence>
<protein>
    <submittedName>
        <fullName evidence="3">Uncharacterized protein</fullName>
    </submittedName>
</protein>
<proteinExistence type="predicted"/>
<gene>
    <name evidence="3" type="ORF">GZH46_01163</name>
</gene>
<evidence type="ECO:0000313" key="3">
    <source>
        <dbReference type="EMBL" id="KAG9510299.1"/>
    </source>
</evidence>
<feature type="signal peptide" evidence="2">
    <location>
        <begin position="1"/>
        <end position="22"/>
    </location>
</feature>
<name>A0ABQ7SA56_9ACAR</name>
<feature type="compositionally biased region" description="Basic and acidic residues" evidence="1">
    <location>
        <begin position="300"/>
        <end position="317"/>
    </location>
</feature>